<protein>
    <submittedName>
        <fullName evidence="2">Uncharacterized protein</fullName>
    </submittedName>
</protein>
<feature type="region of interest" description="Disordered" evidence="1">
    <location>
        <begin position="1"/>
        <end position="25"/>
    </location>
</feature>
<evidence type="ECO:0000313" key="3">
    <source>
        <dbReference type="Proteomes" id="UP001239909"/>
    </source>
</evidence>
<reference evidence="2 3" key="1">
    <citation type="submission" date="2023-04" db="EMBL/GenBank/DDBJ databases">
        <title>Marinoamorphus aggregata gen. nov., sp. Nov., isolate from tissue of brittle star Ophioplocus japonicus.</title>
        <authorList>
            <person name="Kawano K."/>
            <person name="Sawayama S."/>
            <person name="Nakagawa S."/>
        </authorList>
    </citation>
    <scope>NUCLEOTIDE SEQUENCE [LARGE SCALE GENOMIC DNA]</scope>
    <source>
        <strain evidence="2 3">NKW23</strain>
    </source>
</reference>
<proteinExistence type="predicted"/>
<gene>
    <name evidence="2" type="ORF">LNKW23_28020</name>
</gene>
<evidence type="ECO:0000256" key="1">
    <source>
        <dbReference type="SAM" id="MobiDB-lite"/>
    </source>
</evidence>
<name>A0ABQ6LMR4_9RHOB</name>
<dbReference type="EMBL" id="BSYI01000021">
    <property type="protein sequence ID" value="GMG83589.1"/>
    <property type="molecule type" value="Genomic_DNA"/>
</dbReference>
<dbReference type="Proteomes" id="UP001239909">
    <property type="component" value="Unassembled WGS sequence"/>
</dbReference>
<organism evidence="2 3">
    <name type="scientific">Paralimibaculum aggregatum</name>
    <dbReference type="NCBI Taxonomy" id="3036245"/>
    <lineage>
        <taxon>Bacteria</taxon>
        <taxon>Pseudomonadati</taxon>
        <taxon>Pseudomonadota</taxon>
        <taxon>Alphaproteobacteria</taxon>
        <taxon>Rhodobacterales</taxon>
        <taxon>Paracoccaceae</taxon>
        <taxon>Paralimibaculum</taxon>
    </lineage>
</organism>
<keyword evidence="3" id="KW-1185">Reference proteome</keyword>
<sequence length="66" mass="6913">MIQMASGGTEGGSGSTQNPIGADPFSMAPDMLGTQLCALALVWTAPWRAASVVMNEALRENIDRMS</sequence>
<accession>A0ABQ6LMR4</accession>
<evidence type="ECO:0000313" key="2">
    <source>
        <dbReference type="EMBL" id="GMG83589.1"/>
    </source>
</evidence>
<dbReference type="RefSeq" id="WP_285672380.1">
    <property type="nucleotide sequence ID" value="NZ_BSYI01000021.1"/>
</dbReference>
<comment type="caution">
    <text evidence="2">The sequence shown here is derived from an EMBL/GenBank/DDBJ whole genome shotgun (WGS) entry which is preliminary data.</text>
</comment>